<dbReference type="InterPro" id="IPR051532">
    <property type="entry name" value="Ester_Hydrolysis_Enzymes"/>
</dbReference>
<dbReference type="InterPro" id="IPR036514">
    <property type="entry name" value="SGNH_hydro_sf"/>
</dbReference>
<evidence type="ECO:0000259" key="1">
    <source>
        <dbReference type="Pfam" id="PF13472"/>
    </source>
</evidence>
<dbReference type="Gene3D" id="3.40.50.1110">
    <property type="entry name" value="SGNH hydrolase"/>
    <property type="match status" value="1"/>
</dbReference>
<dbReference type="PANTHER" id="PTHR30383:SF29">
    <property type="entry name" value="SGNH HYDROLASE-TYPE ESTERASE DOMAIN-CONTAINING PROTEIN"/>
    <property type="match status" value="1"/>
</dbReference>
<dbReference type="InterPro" id="IPR013830">
    <property type="entry name" value="SGNH_hydro"/>
</dbReference>
<dbReference type="Pfam" id="PF13472">
    <property type="entry name" value="Lipase_GDSL_2"/>
    <property type="match status" value="1"/>
</dbReference>
<sequence length="214" mass="23671">MKKHIVCFGDSNTHGYCAMNDGRFDENERWTCLLQKNLGEDYLVLEEGLSGRTTCFNDPLFEGLSGLDYIYPCLMSHEPVDLLVIMLGTNDTKERFGASAACIGLGLKRLVQKAVSVTDCWRDKKPQILVVTPQNIGDEYEHSAVRTTMGAGCAEKSRGLGEQYKAVAELTGCHYLDANEVISASPNHIDFMHLTAEGHRQLADALTAKIKEII</sequence>
<keyword evidence="3" id="KW-1185">Reference proteome</keyword>
<comment type="caution">
    <text evidence="2">The sequence shown here is derived from an EMBL/GenBank/DDBJ whole genome shotgun (WGS) entry which is preliminary data.</text>
</comment>
<accession>A0A8I0DPT6</accession>
<dbReference type="RefSeq" id="WP_186901625.1">
    <property type="nucleotide sequence ID" value="NZ_JACOOT010000031.1"/>
</dbReference>
<keyword evidence="2" id="KW-0378">Hydrolase</keyword>
<name>A0A8I0DPT6_9FIRM</name>
<gene>
    <name evidence="2" type="ORF">H8S54_12895</name>
</gene>
<organism evidence="2 3">
    <name type="scientific">Blautia segnis</name>
    <dbReference type="NCBI Taxonomy" id="2763030"/>
    <lineage>
        <taxon>Bacteria</taxon>
        <taxon>Bacillati</taxon>
        <taxon>Bacillota</taxon>
        <taxon>Clostridia</taxon>
        <taxon>Lachnospirales</taxon>
        <taxon>Lachnospiraceae</taxon>
        <taxon>Blautia</taxon>
    </lineage>
</organism>
<evidence type="ECO:0000313" key="3">
    <source>
        <dbReference type="Proteomes" id="UP000652847"/>
    </source>
</evidence>
<dbReference type="GO" id="GO:0016787">
    <property type="term" value="F:hydrolase activity"/>
    <property type="evidence" value="ECO:0007669"/>
    <property type="project" value="UniProtKB-KW"/>
</dbReference>
<dbReference type="CDD" id="cd01839">
    <property type="entry name" value="SGNH_arylesterase_like"/>
    <property type="match status" value="1"/>
</dbReference>
<dbReference type="AlphaFoldDB" id="A0A8I0DPT6"/>
<feature type="domain" description="SGNH hydrolase-type esterase" evidence="1">
    <location>
        <begin position="7"/>
        <end position="200"/>
    </location>
</feature>
<dbReference type="Proteomes" id="UP000652847">
    <property type="component" value="Unassembled WGS sequence"/>
</dbReference>
<dbReference type="SUPFAM" id="SSF52266">
    <property type="entry name" value="SGNH hydrolase"/>
    <property type="match status" value="1"/>
</dbReference>
<dbReference type="EMBL" id="JACOOT010000031">
    <property type="protein sequence ID" value="MBC5651979.1"/>
    <property type="molecule type" value="Genomic_DNA"/>
</dbReference>
<protein>
    <submittedName>
        <fullName evidence="2">SGNH/GDSL hydrolase family protein</fullName>
    </submittedName>
</protein>
<proteinExistence type="predicted"/>
<dbReference type="PANTHER" id="PTHR30383">
    <property type="entry name" value="THIOESTERASE 1/PROTEASE 1/LYSOPHOSPHOLIPASE L1"/>
    <property type="match status" value="1"/>
</dbReference>
<reference evidence="2 3" key="1">
    <citation type="submission" date="2020-08" db="EMBL/GenBank/DDBJ databases">
        <title>Genome public.</title>
        <authorList>
            <person name="Liu C."/>
            <person name="Sun Q."/>
        </authorList>
    </citation>
    <scope>NUCLEOTIDE SEQUENCE [LARGE SCALE GENOMIC DNA]</scope>
    <source>
        <strain evidence="2 3">BX17</strain>
    </source>
</reference>
<evidence type="ECO:0000313" key="2">
    <source>
        <dbReference type="EMBL" id="MBC5651979.1"/>
    </source>
</evidence>